<evidence type="ECO:0000313" key="3">
    <source>
        <dbReference type="EMBL" id="XDQ04676.1"/>
    </source>
</evidence>
<feature type="domain" description="Knr4/Smi1-like" evidence="2">
    <location>
        <begin position="19"/>
        <end position="152"/>
    </location>
</feature>
<accession>A0AB39MHI4</accession>
<reference evidence="3" key="1">
    <citation type="submission" date="2024-07" db="EMBL/GenBank/DDBJ databases">
        <authorList>
            <person name="Yu S.T."/>
        </authorList>
    </citation>
    <scope>NUCLEOTIDE SEQUENCE</scope>
    <source>
        <strain evidence="3">R08</strain>
    </source>
</reference>
<gene>
    <name evidence="3" type="ORF">AB5J58_33015</name>
</gene>
<evidence type="ECO:0000259" key="2">
    <source>
        <dbReference type="SMART" id="SM00860"/>
    </source>
</evidence>
<evidence type="ECO:0000256" key="1">
    <source>
        <dbReference type="SAM" id="MobiDB-lite"/>
    </source>
</evidence>
<sequence length="178" mass="19587">MTAFDDLTRLVPPPPNPLGAKGDWDEVEAALGVQLPADFKQLVRAYGAHHFAEFLTPLTPFAGRDLLVGPAKRLLEQERGFRDRYPEDSPYPFYPEPGGLLPWAGTDNGDRVCWLTAGKPDAWTVVCWNPRGWSYDPHPVGAVEFLVGWLSGRISTSVFPDATESAESAESVEFAEEG</sequence>
<dbReference type="Gene3D" id="3.40.1580.10">
    <property type="entry name" value="SMI1/KNR4-like"/>
    <property type="match status" value="1"/>
</dbReference>
<dbReference type="AlphaFoldDB" id="A0AB39MHI4"/>
<dbReference type="EMBL" id="CP163431">
    <property type="protein sequence ID" value="XDQ04676.1"/>
    <property type="molecule type" value="Genomic_DNA"/>
</dbReference>
<dbReference type="SUPFAM" id="SSF160631">
    <property type="entry name" value="SMI1/KNR4-like"/>
    <property type="match status" value="1"/>
</dbReference>
<dbReference type="SMART" id="SM00860">
    <property type="entry name" value="SMI1_KNR4"/>
    <property type="match status" value="1"/>
</dbReference>
<protein>
    <submittedName>
        <fullName evidence="3">SMI1/KNR4 family protein</fullName>
    </submittedName>
</protein>
<feature type="region of interest" description="Disordered" evidence="1">
    <location>
        <begin position="1"/>
        <end position="21"/>
    </location>
</feature>
<proteinExistence type="predicted"/>
<name>A0AB39MHI4_9ACTN</name>
<organism evidence="3">
    <name type="scientific">Streptomyces sp. R08</name>
    <dbReference type="NCBI Taxonomy" id="3238624"/>
    <lineage>
        <taxon>Bacteria</taxon>
        <taxon>Bacillati</taxon>
        <taxon>Actinomycetota</taxon>
        <taxon>Actinomycetes</taxon>
        <taxon>Kitasatosporales</taxon>
        <taxon>Streptomycetaceae</taxon>
        <taxon>Streptomyces</taxon>
    </lineage>
</organism>
<dbReference type="InterPro" id="IPR037883">
    <property type="entry name" value="Knr4/Smi1-like_sf"/>
</dbReference>
<dbReference type="InterPro" id="IPR018958">
    <property type="entry name" value="Knr4/Smi1-like_dom"/>
</dbReference>
<dbReference type="RefSeq" id="WP_369190181.1">
    <property type="nucleotide sequence ID" value="NZ_CP163431.1"/>
</dbReference>
<dbReference type="Pfam" id="PF14568">
    <property type="entry name" value="SUKH_6"/>
    <property type="match status" value="1"/>
</dbReference>